<gene>
    <name evidence="1" type="ORF">F443_00558</name>
</gene>
<reference evidence="1 2" key="1">
    <citation type="submission" date="2013-11" db="EMBL/GenBank/DDBJ databases">
        <title>The Genome Sequence of Phytophthora parasitica P1569.</title>
        <authorList>
            <consortium name="The Broad Institute Genomics Platform"/>
            <person name="Russ C."/>
            <person name="Tyler B."/>
            <person name="Panabieres F."/>
            <person name="Shan W."/>
            <person name="Tripathy S."/>
            <person name="Grunwald N."/>
            <person name="Machado M."/>
            <person name="Johnson C.S."/>
            <person name="Arredondo F."/>
            <person name="Hong C."/>
            <person name="Coffey M."/>
            <person name="Young S.K."/>
            <person name="Zeng Q."/>
            <person name="Gargeya S."/>
            <person name="Fitzgerald M."/>
            <person name="Abouelleil A."/>
            <person name="Alvarado L."/>
            <person name="Chapman S.B."/>
            <person name="Gainer-Dewar J."/>
            <person name="Goldberg J."/>
            <person name="Griggs A."/>
            <person name="Gujja S."/>
            <person name="Hansen M."/>
            <person name="Howarth C."/>
            <person name="Imamovic A."/>
            <person name="Ireland A."/>
            <person name="Larimer J."/>
            <person name="McCowan C."/>
            <person name="Murphy C."/>
            <person name="Pearson M."/>
            <person name="Poon T.W."/>
            <person name="Priest M."/>
            <person name="Roberts A."/>
            <person name="Saif S."/>
            <person name="Shea T."/>
            <person name="Sykes S."/>
            <person name="Wortman J."/>
            <person name="Nusbaum C."/>
            <person name="Birren B."/>
        </authorList>
    </citation>
    <scope>NUCLEOTIDE SEQUENCE [LARGE SCALE GENOMIC DNA]</scope>
    <source>
        <strain evidence="1 2">P1569</strain>
    </source>
</reference>
<dbReference type="EMBL" id="ANIZ01000094">
    <property type="protein sequence ID" value="ETI57088.1"/>
    <property type="molecule type" value="Genomic_DNA"/>
</dbReference>
<organism evidence="1 2">
    <name type="scientific">Phytophthora nicotianae P1569</name>
    <dbReference type="NCBI Taxonomy" id="1317065"/>
    <lineage>
        <taxon>Eukaryota</taxon>
        <taxon>Sar</taxon>
        <taxon>Stramenopiles</taxon>
        <taxon>Oomycota</taxon>
        <taxon>Peronosporomycetes</taxon>
        <taxon>Peronosporales</taxon>
        <taxon>Peronosporaceae</taxon>
        <taxon>Phytophthora</taxon>
    </lineage>
</organism>
<name>V9G202_PHYNI</name>
<comment type="caution">
    <text evidence="1">The sequence shown here is derived from an EMBL/GenBank/DDBJ whole genome shotgun (WGS) entry which is preliminary data.</text>
</comment>
<proteinExistence type="predicted"/>
<evidence type="ECO:0000313" key="1">
    <source>
        <dbReference type="EMBL" id="ETI57088.1"/>
    </source>
</evidence>
<dbReference type="Proteomes" id="UP000018721">
    <property type="component" value="Unassembled WGS sequence"/>
</dbReference>
<keyword evidence="2" id="KW-1185">Reference proteome</keyword>
<accession>V9G202</accession>
<sequence>MQSLFADEDLAGDDVADGDEDLVDEEGLIVDEGRLQTVVADQEARNMSRLLKRFYRTFFIHSSSHDWRFIKAVPGTIETPPRRDFASVPEGANAMDVTALAGSIIVATEDGTCFYVYGWDHNVALR</sequence>
<evidence type="ECO:0000313" key="2">
    <source>
        <dbReference type="Proteomes" id="UP000018721"/>
    </source>
</evidence>
<dbReference type="HOGENOM" id="CLU_1985996_0_0_1"/>
<dbReference type="AlphaFoldDB" id="V9G202"/>
<protein>
    <submittedName>
        <fullName evidence="1">Uncharacterized protein</fullName>
    </submittedName>
</protein>